<name>A0A8X6PZH1_NEPPI</name>
<sequence>MLHELLKAHLAENREELSLGSCYQGDYVWELWVMNASTVIGTDVELFNGVASGDGKSNLFAISRTKAFCALDLDLDPLIEAANITFVSIGFLTLTCGGK</sequence>
<comment type="caution">
    <text evidence="1">The sequence shown here is derived from an EMBL/GenBank/DDBJ whole genome shotgun (WGS) entry which is preliminary data.</text>
</comment>
<organism evidence="1 2">
    <name type="scientific">Nephila pilipes</name>
    <name type="common">Giant wood spider</name>
    <name type="synonym">Nephila maculata</name>
    <dbReference type="NCBI Taxonomy" id="299642"/>
    <lineage>
        <taxon>Eukaryota</taxon>
        <taxon>Metazoa</taxon>
        <taxon>Ecdysozoa</taxon>
        <taxon>Arthropoda</taxon>
        <taxon>Chelicerata</taxon>
        <taxon>Arachnida</taxon>
        <taxon>Araneae</taxon>
        <taxon>Araneomorphae</taxon>
        <taxon>Entelegynae</taxon>
        <taxon>Araneoidea</taxon>
        <taxon>Nephilidae</taxon>
        <taxon>Nephila</taxon>
    </lineage>
</organism>
<gene>
    <name evidence="1" type="ORF">NPIL_272561</name>
</gene>
<dbReference type="Proteomes" id="UP000887013">
    <property type="component" value="Unassembled WGS sequence"/>
</dbReference>
<reference evidence="1" key="1">
    <citation type="submission" date="2020-08" db="EMBL/GenBank/DDBJ databases">
        <title>Multicomponent nature underlies the extraordinary mechanical properties of spider dragline silk.</title>
        <authorList>
            <person name="Kono N."/>
            <person name="Nakamura H."/>
            <person name="Mori M."/>
            <person name="Yoshida Y."/>
            <person name="Ohtoshi R."/>
            <person name="Malay A.D."/>
            <person name="Moran D.A.P."/>
            <person name="Tomita M."/>
            <person name="Numata K."/>
            <person name="Arakawa K."/>
        </authorList>
    </citation>
    <scope>NUCLEOTIDE SEQUENCE</scope>
</reference>
<protein>
    <submittedName>
        <fullName evidence="1">Uncharacterized protein</fullName>
    </submittedName>
</protein>
<evidence type="ECO:0000313" key="2">
    <source>
        <dbReference type="Proteomes" id="UP000887013"/>
    </source>
</evidence>
<dbReference type="EMBL" id="BMAW01122019">
    <property type="protein sequence ID" value="GFT97054.1"/>
    <property type="molecule type" value="Genomic_DNA"/>
</dbReference>
<evidence type="ECO:0000313" key="1">
    <source>
        <dbReference type="EMBL" id="GFT97054.1"/>
    </source>
</evidence>
<accession>A0A8X6PZH1</accession>
<dbReference type="AlphaFoldDB" id="A0A8X6PZH1"/>
<proteinExistence type="predicted"/>
<keyword evidence="2" id="KW-1185">Reference proteome</keyword>